<gene>
    <name evidence="1" type="ORF">LCGC14_2869930</name>
</gene>
<sequence>GGIKMKKKVEQKKRKSLQSTIDLVAEKTNISFEFGGAKSDYFGSSNASRVSIDYTNGEISGLSIARGGVSYSHYSVYDNEDIADLIAVMRKIVDIADALDTLKA</sequence>
<comment type="caution">
    <text evidence="1">The sequence shown here is derived from an EMBL/GenBank/DDBJ whole genome shotgun (WGS) entry which is preliminary data.</text>
</comment>
<feature type="non-terminal residue" evidence="1">
    <location>
        <position position="1"/>
    </location>
</feature>
<name>A0A0F9ABE3_9ZZZZ</name>
<reference evidence="1" key="1">
    <citation type="journal article" date="2015" name="Nature">
        <title>Complex archaea that bridge the gap between prokaryotes and eukaryotes.</title>
        <authorList>
            <person name="Spang A."/>
            <person name="Saw J.H."/>
            <person name="Jorgensen S.L."/>
            <person name="Zaremba-Niedzwiedzka K."/>
            <person name="Martijn J."/>
            <person name="Lind A.E."/>
            <person name="van Eijk R."/>
            <person name="Schleper C."/>
            <person name="Guy L."/>
            <person name="Ettema T.J."/>
        </authorList>
    </citation>
    <scope>NUCLEOTIDE SEQUENCE</scope>
</reference>
<dbReference type="AlphaFoldDB" id="A0A0F9ABE3"/>
<evidence type="ECO:0000313" key="1">
    <source>
        <dbReference type="EMBL" id="KKK75814.1"/>
    </source>
</evidence>
<protein>
    <submittedName>
        <fullName evidence="1">Uncharacterized protein</fullName>
    </submittedName>
</protein>
<organism evidence="1">
    <name type="scientific">marine sediment metagenome</name>
    <dbReference type="NCBI Taxonomy" id="412755"/>
    <lineage>
        <taxon>unclassified sequences</taxon>
        <taxon>metagenomes</taxon>
        <taxon>ecological metagenomes</taxon>
    </lineage>
</organism>
<accession>A0A0F9ABE3</accession>
<dbReference type="EMBL" id="LAZR01055688">
    <property type="protein sequence ID" value="KKK75814.1"/>
    <property type="molecule type" value="Genomic_DNA"/>
</dbReference>
<proteinExistence type="predicted"/>